<dbReference type="Proteomes" id="UP001209878">
    <property type="component" value="Unassembled WGS sequence"/>
</dbReference>
<dbReference type="AlphaFoldDB" id="A0AAD9NCN5"/>
<organism evidence="1 2">
    <name type="scientific">Ridgeia piscesae</name>
    <name type="common">Tubeworm</name>
    <dbReference type="NCBI Taxonomy" id="27915"/>
    <lineage>
        <taxon>Eukaryota</taxon>
        <taxon>Metazoa</taxon>
        <taxon>Spiralia</taxon>
        <taxon>Lophotrochozoa</taxon>
        <taxon>Annelida</taxon>
        <taxon>Polychaeta</taxon>
        <taxon>Sedentaria</taxon>
        <taxon>Canalipalpata</taxon>
        <taxon>Sabellida</taxon>
        <taxon>Siboglinidae</taxon>
        <taxon>Ridgeia</taxon>
    </lineage>
</organism>
<comment type="caution">
    <text evidence="1">The sequence shown here is derived from an EMBL/GenBank/DDBJ whole genome shotgun (WGS) entry which is preliminary data.</text>
</comment>
<evidence type="ECO:0000313" key="1">
    <source>
        <dbReference type="EMBL" id="KAK2163331.1"/>
    </source>
</evidence>
<evidence type="ECO:0000313" key="2">
    <source>
        <dbReference type="Proteomes" id="UP001209878"/>
    </source>
</evidence>
<name>A0AAD9NCN5_RIDPI</name>
<gene>
    <name evidence="1" type="ORF">NP493_1463g01057</name>
</gene>
<reference evidence="1" key="1">
    <citation type="journal article" date="2023" name="Mol. Biol. Evol.">
        <title>Third-Generation Sequencing Reveals the Adaptive Role of the Epigenome in Three Deep-Sea Polychaetes.</title>
        <authorList>
            <person name="Perez M."/>
            <person name="Aroh O."/>
            <person name="Sun Y."/>
            <person name="Lan Y."/>
            <person name="Juniper S.K."/>
            <person name="Young C.R."/>
            <person name="Angers B."/>
            <person name="Qian P.Y."/>
        </authorList>
    </citation>
    <scope>NUCLEOTIDE SEQUENCE</scope>
    <source>
        <strain evidence="1">R07B-5</strain>
    </source>
</reference>
<protein>
    <submittedName>
        <fullName evidence="1">Uncharacterized protein</fullName>
    </submittedName>
</protein>
<sequence>MQGQLTYTMQQYKAGKPTACNYGSQYTYSMQQCKASKPTPPCNNARPVNLLHATMQGQ</sequence>
<dbReference type="EMBL" id="JAODUO010001467">
    <property type="protein sequence ID" value="KAK2163331.1"/>
    <property type="molecule type" value="Genomic_DNA"/>
</dbReference>
<proteinExistence type="predicted"/>
<accession>A0AAD9NCN5</accession>
<keyword evidence="2" id="KW-1185">Reference proteome</keyword>